<evidence type="ECO:0000256" key="5">
    <source>
        <dbReference type="ARBA" id="ARBA00022448"/>
    </source>
</evidence>
<feature type="transmembrane region" description="Helical" evidence="13">
    <location>
        <begin position="391"/>
        <end position="409"/>
    </location>
</feature>
<keyword evidence="11 13" id="KW-0472">Membrane</keyword>
<keyword evidence="9 13" id="KW-1133">Transmembrane helix</keyword>
<organism evidence="14 15">
    <name type="scientific">Periweissella beninensis</name>
    <dbReference type="NCBI Taxonomy" id="504936"/>
    <lineage>
        <taxon>Bacteria</taxon>
        <taxon>Bacillati</taxon>
        <taxon>Bacillota</taxon>
        <taxon>Bacilli</taxon>
        <taxon>Lactobacillales</taxon>
        <taxon>Lactobacillaceae</taxon>
        <taxon>Periweissella</taxon>
    </lineage>
</organism>
<dbReference type="Pfam" id="PF01554">
    <property type="entry name" value="MatE"/>
    <property type="match status" value="2"/>
</dbReference>
<dbReference type="NCBIfam" id="TIGR00797">
    <property type="entry name" value="matE"/>
    <property type="match status" value="1"/>
</dbReference>
<evidence type="ECO:0000256" key="1">
    <source>
        <dbReference type="ARBA" id="ARBA00003408"/>
    </source>
</evidence>
<keyword evidence="8 13" id="KW-0812">Transmembrane</keyword>
<evidence type="ECO:0000256" key="12">
    <source>
        <dbReference type="ARBA" id="ARBA00031636"/>
    </source>
</evidence>
<dbReference type="CDD" id="cd13138">
    <property type="entry name" value="MATE_yoeA_like"/>
    <property type="match status" value="1"/>
</dbReference>
<reference evidence="14" key="1">
    <citation type="submission" date="2021-04" db="EMBL/GenBank/DDBJ databases">
        <title>Taxonomic assessment of Weissella genus.</title>
        <authorList>
            <person name="Fanelli F."/>
            <person name="Chieffi D."/>
            <person name="Dell'Aquila A."/>
            <person name="Gyu-Sung C."/>
            <person name="Franz C.M.A.P."/>
            <person name="Fusco V."/>
        </authorList>
    </citation>
    <scope>NUCLEOTIDE SEQUENCE</scope>
    <source>
        <strain evidence="14">LMG 25373</strain>
    </source>
</reference>
<keyword evidence="10" id="KW-0406">Ion transport</keyword>
<dbReference type="InterPro" id="IPR048279">
    <property type="entry name" value="MdtK-like"/>
</dbReference>
<evidence type="ECO:0000256" key="3">
    <source>
        <dbReference type="ARBA" id="ARBA00010199"/>
    </source>
</evidence>
<dbReference type="InterPro" id="IPR002528">
    <property type="entry name" value="MATE_fam"/>
</dbReference>
<dbReference type="PANTHER" id="PTHR43298:SF2">
    <property type="entry name" value="FMN_FAD EXPORTER YEEO-RELATED"/>
    <property type="match status" value="1"/>
</dbReference>
<feature type="transmembrane region" description="Helical" evidence="13">
    <location>
        <begin position="161"/>
        <end position="183"/>
    </location>
</feature>
<feature type="transmembrane region" description="Helical" evidence="13">
    <location>
        <begin position="210"/>
        <end position="232"/>
    </location>
</feature>
<dbReference type="PANTHER" id="PTHR43298">
    <property type="entry name" value="MULTIDRUG RESISTANCE PROTEIN NORM-RELATED"/>
    <property type="match status" value="1"/>
</dbReference>
<evidence type="ECO:0000256" key="8">
    <source>
        <dbReference type="ARBA" id="ARBA00022692"/>
    </source>
</evidence>
<feature type="transmembrane region" description="Helical" evidence="13">
    <location>
        <begin position="105"/>
        <end position="126"/>
    </location>
</feature>
<keyword evidence="7" id="KW-1003">Cell membrane</keyword>
<evidence type="ECO:0000313" key="14">
    <source>
        <dbReference type="EMBL" id="MCM2436882.1"/>
    </source>
</evidence>
<feature type="transmembrane region" description="Helical" evidence="13">
    <location>
        <begin position="290"/>
        <end position="315"/>
    </location>
</feature>
<comment type="similarity">
    <text evidence="3">Belongs to the multi antimicrobial extrusion (MATE) (TC 2.A.66.1) family.</text>
</comment>
<dbReference type="PIRSF" id="PIRSF006603">
    <property type="entry name" value="DinF"/>
    <property type="match status" value="1"/>
</dbReference>
<feature type="transmembrane region" description="Helical" evidence="13">
    <location>
        <begin position="252"/>
        <end position="269"/>
    </location>
</feature>
<gene>
    <name evidence="14" type="ORF">KAK10_02905</name>
</gene>
<evidence type="ECO:0000256" key="2">
    <source>
        <dbReference type="ARBA" id="ARBA00004651"/>
    </source>
</evidence>
<evidence type="ECO:0000256" key="6">
    <source>
        <dbReference type="ARBA" id="ARBA00022449"/>
    </source>
</evidence>
<dbReference type="Proteomes" id="UP001057481">
    <property type="component" value="Unassembled WGS sequence"/>
</dbReference>
<dbReference type="InterPro" id="IPR050222">
    <property type="entry name" value="MATE_MdtK"/>
</dbReference>
<comment type="subcellular location">
    <subcellularLocation>
        <location evidence="2">Cell membrane</location>
        <topology evidence="2">Multi-pass membrane protein</topology>
    </subcellularLocation>
</comment>
<feature type="transmembrane region" description="Helical" evidence="13">
    <location>
        <begin position="28"/>
        <end position="51"/>
    </location>
</feature>
<comment type="caution">
    <text evidence="14">The sequence shown here is derived from an EMBL/GenBank/DDBJ whole genome shotgun (WGS) entry which is preliminary data.</text>
</comment>
<evidence type="ECO:0000256" key="10">
    <source>
        <dbReference type="ARBA" id="ARBA00023065"/>
    </source>
</evidence>
<evidence type="ECO:0000256" key="7">
    <source>
        <dbReference type="ARBA" id="ARBA00022475"/>
    </source>
</evidence>
<feature type="transmembrane region" description="Helical" evidence="13">
    <location>
        <begin position="133"/>
        <end position="155"/>
    </location>
</feature>
<feature type="transmembrane region" description="Helical" evidence="13">
    <location>
        <begin position="327"/>
        <end position="345"/>
    </location>
</feature>
<feature type="transmembrane region" description="Helical" evidence="13">
    <location>
        <begin position="63"/>
        <end position="85"/>
    </location>
</feature>
<evidence type="ECO:0000313" key="15">
    <source>
        <dbReference type="Proteomes" id="UP001057481"/>
    </source>
</evidence>
<evidence type="ECO:0000256" key="4">
    <source>
        <dbReference type="ARBA" id="ARBA00020268"/>
    </source>
</evidence>
<name>A0ABT0VKE4_9LACO</name>
<evidence type="ECO:0000256" key="9">
    <source>
        <dbReference type="ARBA" id="ARBA00022989"/>
    </source>
</evidence>
<dbReference type="EMBL" id="JAGMVS010000040">
    <property type="protein sequence ID" value="MCM2436882.1"/>
    <property type="molecule type" value="Genomic_DNA"/>
</dbReference>
<evidence type="ECO:0000256" key="11">
    <source>
        <dbReference type="ARBA" id="ARBA00023136"/>
    </source>
</evidence>
<protein>
    <recommendedName>
        <fullName evidence="4">Probable multidrug resistance protein NorM</fullName>
    </recommendedName>
    <alternativeName>
        <fullName evidence="12">Multidrug-efflux transporter</fullName>
    </alternativeName>
</protein>
<keyword evidence="6" id="KW-0050">Antiport</keyword>
<keyword evidence="5" id="KW-0813">Transport</keyword>
<feature type="transmembrane region" description="Helical" evidence="13">
    <location>
        <begin position="366"/>
        <end position="385"/>
    </location>
</feature>
<accession>A0ABT0VKE4</accession>
<keyword evidence="15" id="KW-1185">Reference proteome</keyword>
<evidence type="ECO:0000256" key="13">
    <source>
        <dbReference type="SAM" id="Phobius"/>
    </source>
</evidence>
<proteinExistence type="inferred from homology"/>
<sequence length="424" mass="45865">MYSFSDTWIVGKTLGVNPLAAVGSTSSLQFLVLGFANGLTVGLAIITAQKFGAKDYDGVKKSFAMGIVISVVTSIIVTILALLFLPTILHLMQTPKVIYRDAYSFIFLIFAGIFAQMAYNLLANVYRSVGDSLTPLIFLIVGQVVNIILELWFILGFHMGVAGAGLATGISQLLSAILLVLWIPRHIPVLALEKEDFSWVKTRFFEHARVAYPVAIQSSIIAIGSVILQMSVNVLGRDAIAASTAASKIDQFAVLIFLSFGTTMATYTAQNYGARQYHRIIQGTKKVLGIVIIIALIVGSLEIVFADNLAALFIQNGSRTILNMSQTYFNVVGSTYMMLTILFIIRNVLQGSGNSMVPTMAGGAELVARAFAGLVLTGAFGYFGAMLANPLAWTASVLVMLIPFTKLVYELKKLEGMQNDINNE</sequence>
<comment type="function">
    <text evidence="1">Multidrug efflux pump.</text>
</comment>